<keyword evidence="3" id="KW-1185">Reference proteome</keyword>
<name>A0A067JV64_JATCU</name>
<organism evidence="2 3">
    <name type="scientific">Jatropha curcas</name>
    <name type="common">Barbados nut</name>
    <dbReference type="NCBI Taxonomy" id="180498"/>
    <lineage>
        <taxon>Eukaryota</taxon>
        <taxon>Viridiplantae</taxon>
        <taxon>Streptophyta</taxon>
        <taxon>Embryophyta</taxon>
        <taxon>Tracheophyta</taxon>
        <taxon>Spermatophyta</taxon>
        <taxon>Magnoliopsida</taxon>
        <taxon>eudicotyledons</taxon>
        <taxon>Gunneridae</taxon>
        <taxon>Pentapetalae</taxon>
        <taxon>rosids</taxon>
        <taxon>fabids</taxon>
        <taxon>Malpighiales</taxon>
        <taxon>Euphorbiaceae</taxon>
        <taxon>Crotonoideae</taxon>
        <taxon>Jatropheae</taxon>
        <taxon>Jatropha</taxon>
    </lineage>
</organism>
<keyword evidence="1" id="KW-0812">Transmembrane</keyword>
<dbReference type="Proteomes" id="UP000027138">
    <property type="component" value="Unassembled WGS sequence"/>
</dbReference>
<dbReference type="EMBL" id="KK915180">
    <property type="protein sequence ID" value="KDP23885.1"/>
    <property type="molecule type" value="Genomic_DNA"/>
</dbReference>
<accession>A0A067JV64</accession>
<reference evidence="2 3" key="1">
    <citation type="journal article" date="2014" name="PLoS ONE">
        <title>Global Analysis of Gene Expression Profiles in Physic Nut (Jatropha curcas L.) Seedlings Exposed to Salt Stress.</title>
        <authorList>
            <person name="Zhang L."/>
            <person name="Zhang C."/>
            <person name="Wu P."/>
            <person name="Chen Y."/>
            <person name="Li M."/>
            <person name="Jiang H."/>
            <person name="Wu G."/>
        </authorList>
    </citation>
    <scope>NUCLEOTIDE SEQUENCE [LARGE SCALE GENOMIC DNA]</scope>
    <source>
        <strain evidence="3">cv. GZQX0401</strain>
        <tissue evidence="2">Young leaves</tissue>
    </source>
</reference>
<dbReference type="AlphaFoldDB" id="A0A067JV64"/>
<proteinExistence type="predicted"/>
<keyword evidence="1" id="KW-0472">Membrane</keyword>
<feature type="transmembrane region" description="Helical" evidence="1">
    <location>
        <begin position="215"/>
        <end position="233"/>
    </location>
</feature>
<sequence>MRGLSLEAEPRDLAGAEYPDFVPAVVGYQQRWLLLLGLFYDMYYLGERVYKWDPGPDRRRVPHDVSYYMLSTWSIRLEQDIVAARQGSVAIDHLATCMPNAYTIFVQTQLMVLQQQRRKHVRRRSDSEAPDTVVIIRKLEYRLVLLSLLSQSALGRQHRAYWRPILELTWHLWQVKARNFSMAGELVAELDAGWLFLKRLRSLVAMTRRRQRPCILSWLPLSVALFLFGFLLCT</sequence>
<keyword evidence="1" id="KW-1133">Transmembrane helix</keyword>
<evidence type="ECO:0000313" key="2">
    <source>
        <dbReference type="EMBL" id="KDP23885.1"/>
    </source>
</evidence>
<evidence type="ECO:0000256" key="1">
    <source>
        <dbReference type="SAM" id="Phobius"/>
    </source>
</evidence>
<evidence type="ECO:0000313" key="3">
    <source>
        <dbReference type="Proteomes" id="UP000027138"/>
    </source>
</evidence>
<gene>
    <name evidence="2" type="ORF">JCGZ_26719</name>
</gene>
<protein>
    <submittedName>
        <fullName evidence="2">Uncharacterized protein</fullName>
    </submittedName>
</protein>